<dbReference type="GO" id="GO:0046555">
    <property type="term" value="F:acetylxylan esterase activity"/>
    <property type="evidence" value="ECO:0007669"/>
    <property type="project" value="UniProtKB-EC"/>
</dbReference>
<feature type="domain" description="SGNH hydrolase-type esterase" evidence="1">
    <location>
        <begin position="13"/>
        <end position="200"/>
    </location>
</feature>
<dbReference type="InterPro" id="IPR051532">
    <property type="entry name" value="Ester_Hydrolysis_Enzymes"/>
</dbReference>
<dbReference type="InterPro" id="IPR036514">
    <property type="entry name" value="SGNH_hydro_sf"/>
</dbReference>
<comment type="caution">
    <text evidence="2">The sequence shown here is derived from an EMBL/GenBank/DDBJ whole genome shotgun (WGS) entry which is preliminary data.</text>
</comment>
<dbReference type="GO" id="GO:0004622">
    <property type="term" value="F:phosphatidylcholine lysophospholipase activity"/>
    <property type="evidence" value="ECO:0007669"/>
    <property type="project" value="TreeGrafter"/>
</dbReference>
<proteinExistence type="predicted"/>
<protein>
    <submittedName>
        <fullName evidence="2">Acetylxylan esterase</fullName>
        <ecNumber evidence="2">3.1.1.72</ecNumber>
    </submittedName>
</protein>
<keyword evidence="2" id="KW-0378">Hydrolase</keyword>
<dbReference type="InterPro" id="IPR013830">
    <property type="entry name" value="SGNH_hydro"/>
</dbReference>
<dbReference type="Gene3D" id="3.40.50.1110">
    <property type="entry name" value="SGNH hydrolase"/>
    <property type="match status" value="1"/>
</dbReference>
<dbReference type="Proteomes" id="UP000236173">
    <property type="component" value="Unassembled WGS sequence"/>
</dbReference>
<dbReference type="EMBL" id="BEHT01000004">
    <property type="protein sequence ID" value="GBC97919.1"/>
    <property type="molecule type" value="Genomic_DNA"/>
</dbReference>
<dbReference type="CDD" id="cd01834">
    <property type="entry name" value="SGNH_hydrolase_like_2"/>
    <property type="match status" value="1"/>
</dbReference>
<evidence type="ECO:0000313" key="3">
    <source>
        <dbReference type="Proteomes" id="UP000236173"/>
    </source>
</evidence>
<organism evidence="2 3">
    <name type="scientific">Candidatus Fervidibacter japonicus</name>
    <dbReference type="NCBI Taxonomy" id="2035412"/>
    <lineage>
        <taxon>Bacteria</taxon>
        <taxon>Candidatus Fervidibacterota</taxon>
        <taxon>Candidatus Fervidibacter</taxon>
    </lineage>
</organism>
<dbReference type="SUPFAM" id="SSF52266">
    <property type="entry name" value="SGNH hydrolase"/>
    <property type="match status" value="1"/>
</dbReference>
<accession>A0A2H5X9Q7</accession>
<dbReference type="Pfam" id="PF13472">
    <property type="entry name" value="Lipase_GDSL_2"/>
    <property type="match status" value="1"/>
</dbReference>
<dbReference type="PANTHER" id="PTHR30383:SF5">
    <property type="entry name" value="SGNH HYDROLASE-TYPE ESTERASE DOMAIN-CONTAINING PROTEIN"/>
    <property type="match status" value="1"/>
</dbReference>
<name>A0A2H5X9Q7_9BACT</name>
<evidence type="ECO:0000313" key="2">
    <source>
        <dbReference type="EMBL" id="GBC97919.1"/>
    </source>
</evidence>
<gene>
    <name evidence="2" type="primary">axe2</name>
    <name evidence="2" type="ORF">HRbin17_00414</name>
</gene>
<dbReference type="AlphaFoldDB" id="A0A2H5X9Q7"/>
<dbReference type="EC" id="3.1.1.72" evidence="2"/>
<sequence>MGFRLQEGQKVVFIGDSITDCGRRDIAPPLGNGYVKFVSDLIAIRYPSLSLTTVNKGISGNTVADLRERWHDDVLTLKPDWVSVLIGINDVHRTLRNEPTAVPPERYEQLYRECLTLTKERTSAQLVLMEPFYISTDTETNSWRTEVLRALNDYRQIVRKLASEFDAVFVPLHDLFQEQLRYRAADMFCPEPVHPNAVGHLLIAHAWLTAMGW</sequence>
<dbReference type="PANTHER" id="PTHR30383">
    <property type="entry name" value="THIOESTERASE 1/PROTEASE 1/LYSOPHOSPHOLIPASE L1"/>
    <property type="match status" value="1"/>
</dbReference>
<reference evidence="3" key="1">
    <citation type="submission" date="2017-09" db="EMBL/GenBank/DDBJ databases">
        <title>Metaegenomics of thermophilic ammonia-oxidizing enrichment culture.</title>
        <authorList>
            <person name="Kato S."/>
            <person name="Suzuki K."/>
        </authorList>
    </citation>
    <scope>NUCLEOTIDE SEQUENCE [LARGE SCALE GENOMIC DNA]</scope>
</reference>
<evidence type="ECO:0000259" key="1">
    <source>
        <dbReference type="Pfam" id="PF13472"/>
    </source>
</evidence>